<evidence type="ECO:0000313" key="3">
    <source>
        <dbReference type="Proteomes" id="UP001501427"/>
    </source>
</evidence>
<accession>A0ABN1FZ00</accession>
<feature type="compositionally biased region" description="Basic and acidic residues" evidence="1">
    <location>
        <begin position="30"/>
        <end position="45"/>
    </location>
</feature>
<evidence type="ECO:0000256" key="1">
    <source>
        <dbReference type="SAM" id="MobiDB-lite"/>
    </source>
</evidence>
<organism evidence="2 3">
    <name type="scientific">Actinomadura livida</name>
    <dbReference type="NCBI Taxonomy" id="79909"/>
    <lineage>
        <taxon>Bacteria</taxon>
        <taxon>Bacillati</taxon>
        <taxon>Actinomycetota</taxon>
        <taxon>Actinomycetes</taxon>
        <taxon>Streptosporangiales</taxon>
        <taxon>Thermomonosporaceae</taxon>
        <taxon>Actinomadura</taxon>
    </lineage>
</organism>
<comment type="caution">
    <text evidence="2">The sequence shown here is derived from an EMBL/GenBank/DDBJ whole genome shotgun (WGS) entry which is preliminary data.</text>
</comment>
<evidence type="ECO:0000313" key="2">
    <source>
        <dbReference type="EMBL" id="GAA0600792.1"/>
    </source>
</evidence>
<feature type="region of interest" description="Disordered" evidence="1">
    <location>
        <begin position="1"/>
        <end position="95"/>
    </location>
</feature>
<dbReference type="EMBL" id="BAAAHD010000098">
    <property type="protein sequence ID" value="GAA0600792.1"/>
    <property type="molecule type" value="Genomic_DNA"/>
</dbReference>
<dbReference type="Proteomes" id="UP001501427">
    <property type="component" value="Unassembled WGS sequence"/>
</dbReference>
<gene>
    <name evidence="2" type="ORF">GCM10009546_73440</name>
</gene>
<sequence length="95" mass="10105">MEPRAVWSVSPQGPVRRDRTDGAFGATPDEESRRPCGRTVLRDELPLDAPAPPATVRDPPSAAGLPRRGLGKRQARGNRCARDVKAADLGAPLLG</sequence>
<protein>
    <submittedName>
        <fullName evidence="2">Uncharacterized protein</fullName>
    </submittedName>
</protein>
<name>A0ABN1FZ00_9ACTN</name>
<reference evidence="2 3" key="1">
    <citation type="journal article" date="2019" name="Int. J. Syst. Evol. Microbiol.">
        <title>The Global Catalogue of Microorganisms (GCM) 10K type strain sequencing project: providing services to taxonomists for standard genome sequencing and annotation.</title>
        <authorList>
            <consortium name="The Broad Institute Genomics Platform"/>
            <consortium name="The Broad Institute Genome Sequencing Center for Infectious Disease"/>
            <person name="Wu L."/>
            <person name="Ma J."/>
        </authorList>
    </citation>
    <scope>NUCLEOTIDE SEQUENCE [LARGE SCALE GENOMIC DNA]</scope>
    <source>
        <strain evidence="2 3">JCM 10667</strain>
    </source>
</reference>
<keyword evidence="3" id="KW-1185">Reference proteome</keyword>
<proteinExistence type="predicted"/>